<feature type="transmembrane region" description="Helical" evidence="1">
    <location>
        <begin position="188"/>
        <end position="208"/>
    </location>
</feature>
<dbReference type="OrthoDB" id="9800309at2"/>
<dbReference type="EMBL" id="CP032418">
    <property type="protein sequence ID" value="AYC30438.1"/>
    <property type="molecule type" value="Genomic_DNA"/>
</dbReference>
<keyword evidence="3" id="KW-1185">Reference proteome</keyword>
<feature type="transmembrane region" description="Helical" evidence="1">
    <location>
        <begin position="157"/>
        <end position="176"/>
    </location>
</feature>
<dbReference type="Pfam" id="PF12679">
    <property type="entry name" value="ABC2_membrane_2"/>
    <property type="match status" value="1"/>
</dbReference>
<keyword evidence="1" id="KW-1133">Transmembrane helix</keyword>
<evidence type="ECO:0000313" key="3">
    <source>
        <dbReference type="Proteomes" id="UP000265725"/>
    </source>
</evidence>
<accession>A0A385YXW5</accession>
<feature type="transmembrane region" description="Helical" evidence="1">
    <location>
        <begin position="14"/>
        <end position="35"/>
    </location>
</feature>
<evidence type="ECO:0000256" key="1">
    <source>
        <dbReference type="SAM" id="Phobius"/>
    </source>
</evidence>
<dbReference type="GO" id="GO:0005886">
    <property type="term" value="C:plasma membrane"/>
    <property type="evidence" value="ECO:0007669"/>
    <property type="project" value="UniProtKB-SubCell"/>
</dbReference>
<evidence type="ECO:0000313" key="2">
    <source>
        <dbReference type="EMBL" id="AYC30438.1"/>
    </source>
</evidence>
<dbReference type="Proteomes" id="UP000265725">
    <property type="component" value="Chromosome"/>
</dbReference>
<dbReference type="PANTHER" id="PTHR37305:SF1">
    <property type="entry name" value="MEMBRANE PROTEIN"/>
    <property type="match status" value="1"/>
</dbReference>
<name>A0A385YXW5_9BACL</name>
<feature type="transmembrane region" description="Helical" evidence="1">
    <location>
        <begin position="117"/>
        <end position="142"/>
    </location>
</feature>
<dbReference type="GO" id="GO:0140359">
    <property type="term" value="F:ABC-type transporter activity"/>
    <property type="evidence" value="ECO:0007669"/>
    <property type="project" value="InterPro"/>
</dbReference>
<dbReference type="AlphaFoldDB" id="A0A385YXW5"/>
<feature type="transmembrane region" description="Helical" evidence="1">
    <location>
        <begin position="239"/>
        <end position="258"/>
    </location>
</feature>
<organism evidence="2 3">
    <name type="scientific">Paenisporosarcina cavernae</name>
    <dbReference type="NCBI Taxonomy" id="2320858"/>
    <lineage>
        <taxon>Bacteria</taxon>
        <taxon>Bacillati</taxon>
        <taxon>Bacillota</taxon>
        <taxon>Bacilli</taxon>
        <taxon>Bacillales</taxon>
        <taxon>Caryophanaceae</taxon>
        <taxon>Paenisporosarcina</taxon>
    </lineage>
</organism>
<dbReference type="RefSeq" id="WP_119884155.1">
    <property type="nucleotide sequence ID" value="NZ_CP032418.1"/>
</dbReference>
<protein>
    <submittedName>
        <fullName evidence="2">Multidrug ABC transporter permease</fullName>
    </submittedName>
</protein>
<feature type="transmembrane region" description="Helical" evidence="1">
    <location>
        <begin position="76"/>
        <end position="96"/>
    </location>
</feature>
<dbReference type="PANTHER" id="PTHR37305">
    <property type="entry name" value="INTEGRAL MEMBRANE PROTEIN-RELATED"/>
    <property type="match status" value="1"/>
</dbReference>
<keyword evidence="1" id="KW-0812">Transmembrane</keyword>
<gene>
    <name evidence="2" type="ORF">D3873_11570</name>
</gene>
<sequence>MVFKREWKRAQKSLWLWAISLGAMCVLILSVYPQFAANKAQLEELIQLYPEAMLKAFNIESLGFETALGFYGIEGYMFVTLFGSIFASLLGGNMLVKEESDKTIEFLLAKPISRSSIVAQKAAAIGVVILCFNVFLTVVMAIGFELAEESAFRTTEFWLLMFAPFLLHLTFAYLAFGISSFFRKQRQTTAMVLAIVLGTYFLNIAASISESLEKLAYLSPFFYVDASTILANETFRWEYILVLVVVSVVGILLARWQFMRKDIVV</sequence>
<reference evidence="3" key="1">
    <citation type="submission" date="2018-09" db="EMBL/GenBank/DDBJ databases">
        <authorList>
            <person name="Zhu H."/>
        </authorList>
    </citation>
    <scope>NUCLEOTIDE SEQUENCE [LARGE SCALE GENOMIC DNA]</scope>
    <source>
        <strain evidence="3">K2R23-3</strain>
    </source>
</reference>
<proteinExistence type="predicted"/>
<dbReference type="KEGG" id="paek:D3873_11570"/>
<keyword evidence="1" id="KW-0472">Membrane</keyword>